<dbReference type="AlphaFoldDB" id="A0A853DEV8"/>
<dbReference type="GO" id="GO:0050660">
    <property type="term" value="F:flavin adenine dinucleotide binding"/>
    <property type="evidence" value="ECO:0007669"/>
    <property type="project" value="InterPro"/>
</dbReference>
<keyword evidence="2" id="KW-0285">Flavoprotein</keyword>
<dbReference type="InterPro" id="IPR051209">
    <property type="entry name" value="FAD-bind_Monooxygenase_sf"/>
</dbReference>
<dbReference type="SUPFAM" id="SSF51905">
    <property type="entry name" value="FAD/NAD(P)-binding domain"/>
    <property type="match status" value="2"/>
</dbReference>
<dbReference type="RefSeq" id="WP_246305939.1">
    <property type="nucleotide sequence ID" value="NZ_JACCFW010000001.1"/>
</dbReference>
<protein>
    <submittedName>
        <fullName evidence="5">Cation diffusion facilitator CzcD-associated flavoprotein CzcO</fullName>
    </submittedName>
</protein>
<dbReference type="GO" id="GO:0004499">
    <property type="term" value="F:N,N-dimethylaniline monooxygenase activity"/>
    <property type="evidence" value="ECO:0007669"/>
    <property type="project" value="InterPro"/>
</dbReference>
<comment type="similarity">
    <text evidence="1">Belongs to the FAD-binding monooxygenase family.</text>
</comment>
<reference evidence="5 6" key="1">
    <citation type="submission" date="2020-07" db="EMBL/GenBank/DDBJ databases">
        <title>Sequencing the genomes of 1000 actinobacteria strains.</title>
        <authorList>
            <person name="Klenk H.-P."/>
        </authorList>
    </citation>
    <scope>NUCLEOTIDE SEQUENCE [LARGE SCALE GENOMIC DNA]</scope>
    <source>
        <strain evidence="5 6">DSM 29531</strain>
    </source>
</reference>
<gene>
    <name evidence="5" type="ORF">HNR15_002975</name>
</gene>
<evidence type="ECO:0000256" key="4">
    <source>
        <dbReference type="ARBA" id="ARBA00023002"/>
    </source>
</evidence>
<sequence>MDPMQTPVDHDVVIIGSGFSGIGMAIALQRSGRSFTVLEKAHDIGGTWRDNLYPGCACDVPSHLYSFSFEPNPYWSRAYATADEIQDYLLYVVEKYDVRKDVQFDAQVTRGVYDESLRVWHLTVLGSDGVETHLVAGAVVLGVGALHEPSLPDIPGLETFAGEVMHTASWDPGASMFGRKVGIIGTGASAVQAIPLLAEDADHLTVFQRTPAWVLPKVDPEYPDALQDAYDKRPWLMKLHRAKIRTANELRAIAFTRVPALLKAASAGAAANIRRSVTDPELRRKLIPDYTMGCKRITFSNAYYPALAREDVDVETEHITGADARGLVTADGARHDLDVLVLATGFDVAGSYRHLNFTGARGHDLGEDWDAGITSYYGVTVPHFPNLFFLLGPNTALGHTSVLMMIEAQIALTLRLLDERDRRRAGAVQVREAVAQAHMAALDRRTQRTVWIAGGCDSWYLDQFGRNRVLWPGSVPEYERATRRTEMVDYEFTGSRASVSSSR</sequence>
<organism evidence="5 6">
    <name type="scientific">Allobranchiibius huperziae</name>
    <dbReference type="NCBI Taxonomy" id="1874116"/>
    <lineage>
        <taxon>Bacteria</taxon>
        <taxon>Bacillati</taxon>
        <taxon>Actinomycetota</taxon>
        <taxon>Actinomycetes</taxon>
        <taxon>Micrococcales</taxon>
        <taxon>Dermacoccaceae</taxon>
        <taxon>Allobranchiibius</taxon>
    </lineage>
</organism>
<dbReference type="PANTHER" id="PTHR42877:SF4">
    <property type="entry name" value="FAD_NAD(P)-BINDING DOMAIN-CONTAINING PROTEIN-RELATED"/>
    <property type="match status" value="1"/>
</dbReference>
<comment type="caution">
    <text evidence="5">The sequence shown here is derived from an EMBL/GenBank/DDBJ whole genome shotgun (WGS) entry which is preliminary data.</text>
</comment>
<dbReference type="Proteomes" id="UP000571817">
    <property type="component" value="Unassembled WGS sequence"/>
</dbReference>
<keyword evidence="3" id="KW-0274">FAD</keyword>
<dbReference type="Gene3D" id="3.50.50.60">
    <property type="entry name" value="FAD/NAD(P)-binding domain"/>
    <property type="match status" value="2"/>
</dbReference>
<evidence type="ECO:0000313" key="5">
    <source>
        <dbReference type="EMBL" id="NYJ76012.1"/>
    </source>
</evidence>
<dbReference type="InterPro" id="IPR036188">
    <property type="entry name" value="FAD/NAD-bd_sf"/>
</dbReference>
<keyword evidence="6" id="KW-1185">Reference proteome</keyword>
<dbReference type="InterPro" id="IPR020946">
    <property type="entry name" value="Flavin_mOase-like"/>
</dbReference>
<dbReference type="GO" id="GO:0050661">
    <property type="term" value="F:NADP binding"/>
    <property type="evidence" value="ECO:0007669"/>
    <property type="project" value="InterPro"/>
</dbReference>
<dbReference type="Pfam" id="PF00743">
    <property type="entry name" value="FMO-like"/>
    <property type="match status" value="1"/>
</dbReference>
<proteinExistence type="inferred from homology"/>
<evidence type="ECO:0000313" key="6">
    <source>
        <dbReference type="Proteomes" id="UP000571817"/>
    </source>
</evidence>
<keyword evidence="4" id="KW-0560">Oxidoreductase</keyword>
<evidence type="ECO:0000256" key="2">
    <source>
        <dbReference type="ARBA" id="ARBA00022630"/>
    </source>
</evidence>
<evidence type="ECO:0000256" key="3">
    <source>
        <dbReference type="ARBA" id="ARBA00022827"/>
    </source>
</evidence>
<accession>A0A853DEV8</accession>
<dbReference type="PANTHER" id="PTHR42877">
    <property type="entry name" value="L-ORNITHINE N(5)-MONOOXYGENASE-RELATED"/>
    <property type="match status" value="1"/>
</dbReference>
<name>A0A853DEV8_9MICO</name>
<evidence type="ECO:0000256" key="1">
    <source>
        <dbReference type="ARBA" id="ARBA00010139"/>
    </source>
</evidence>
<dbReference type="EMBL" id="JACCFW010000001">
    <property type="protein sequence ID" value="NYJ76012.1"/>
    <property type="molecule type" value="Genomic_DNA"/>
</dbReference>